<gene>
    <name evidence="2" type="ORF">PHPALM_18685</name>
</gene>
<feature type="compositionally biased region" description="Acidic residues" evidence="1">
    <location>
        <begin position="182"/>
        <end position="204"/>
    </location>
</feature>
<dbReference type="Proteomes" id="UP000237271">
    <property type="component" value="Unassembled WGS sequence"/>
</dbReference>
<evidence type="ECO:0000256" key="1">
    <source>
        <dbReference type="SAM" id="MobiDB-lite"/>
    </source>
</evidence>
<keyword evidence="3" id="KW-1185">Reference proteome</keyword>
<feature type="region of interest" description="Disordered" evidence="1">
    <location>
        <begin position="174"/>
        <end position="204"/>
    </location>
</feature>
<protein>
    <submittedName>
        <fullName evidence="2">Pleiotropic drug resistance protein</fullName>
    </submittedName>
</protein>
<feature type="region of interest" description="Disordered" evidence="1">
    <location>
        <begin position="102"/>
        <end position="153"/>
    </location>
</feature>
<feature type="compositionally biased region" description="Low complexity" evidence="1">
    <location>
        <begin position="102"/>
        <end position="120"/>
    </location>
</feature>
<dbReference type="AlphaFoldDB" id="A0A2P4XJ56"/>
<dbReference type="OrthoDB" id="125383at2759"/>
<reference evidence="2 3" key="1">
    <citation type="journal article" date="2017" name="Genome Biol. Evol.">
        <title>Phytophthora megakarya and P. palmivora, closely related causal agents of cacao black pod rot, underwent increases in genome sizes and gene numbers by different mechanisms.</title>
        <authorList>
            <person name="Ali S.S."/>
            <person name="Shao J."/>
            <person name="Lary D.J."/>
            <person name="Kronmiller B."/>
            <person name="Shen D."/>
            <person name="Strem M.D."/>
            <person name="Amoako-Attah I."/>
            <person name="Akrofi A.Y."/>
            <person name="Begoude B.A."/>
            <person name="Ten Hoopen G.M."/>
            <person name="Coulibaly K."/>
            <person name="Kebe B.I."/>
            <person name="Melnick R.L."/>
            <person name="Guiltinan M.J."/>
            <person name="Tyler B.M."/>
            <person name="Meinhardt L.W."/>
            <person name="Bailey B.A."/>
        </authorList>
    </citation>
    <scope>NUCLEOTIDE SEQUENCE [LARGE SCALE GENOMIC DNA]</scope>
    <source>
        <strain evidence="3">sbr112.9</strain>
    </source>
</reference>
<evidence type="ECO:0000313" key="3">
    <source>
        <dbReference type="Proteomes" id="UP000237271"/>
    </source>
</evidence>
<sequence>MNADFVKKDGAGGTIAKRQKKATRKKAAKHTTLWMEMAESKDAEYVGECVEVVEAAEVKGVTAGEETVEAKETTTQEMEVSIAAAVVDTVTDIIVSVETTGEVAPTRVSSSSAVASRTSPGKGKHVPSALTTKRRRGARPSDESGNDAYEPNTPFSIRSCMVDNDHNLMETGANQCTHLNSDDDPDVSEELEDEEDADDDNWDGDWEIGALSDGDSEVEQDEIEDSIWSSAAKDARMISSMRHDGWEDGAYVAYV</sequence>
<proteinExistence type="predicted"/>
<name>A0A2P4XJ56_9STRA</name>
<evidence type="ECO:0000313" key="2">
    <source>
        <dbReference type="EMBL" id="POM65574.1"/>
    </source>
</evidence>
<dbReference type="EMBL" id="NCKW01010075">
    <property type="protein sequence ID" value="POM65574.1"/>
    <property type="molecule type" value="Genomic_DNA"/>
</dbReference>
<comment type="caution">
    <text evidence="2">The sequence shown here is derived from an EMBL/GenBank/DDBJ whole genome shotgun (WGS) entry which is preliminary data.</text>
</comment>
<accession>A0A2P4XJ56</accession>
<organism evidence="2 3">
    <name type="scientific">Phytophthora palmivora</name>
    <dbReference type="NCBI Taxonomy" id="4796"/>
    <lineage>
        <taxon>Eukaryota</taxon>
        <taxon>Sar</taxon>
        <taxon>Stramenopiles</taxon>
        <taxon>Oomycota</taxon>
        <taxon>Peronosporomycetes</taxon>
        <taxon>Peronosporales</taxon>
        <taxon>Peronosporaceae</taxon>
        <taxon>Phytophthora</taxon>
    </lineage>
</organism>